<accession>A0A9X1WBE7</accession>
<proteinExistence type="predicted"/>
<sequence>MMVEFSQGKIIVTPHEIVIRLVDTGVTVQSQNDAVQLILGANVISANGSECKWSVRVDSEKQLNDIATAMGIDTIKI</sequence>
<dbReference type="AlphaFoldDB" id="A0A9X1WBE7"/>
<comment type="caution">
    <text evidence="1">The sequence shown here is derived from an EMBL/GenBank/DDBJ whole genome shotgun (WGS) entry which is preliminary data.</text>
</comment>
<keyword evidence="2" id="KW-1185">Reference proteome</keyword>
<protein>
    <submittedName>
        <fullName evidence="1">DUF3389 domain-containing protein</fullName>
    </submittedName>
</protein>
<organism evidence="1 2">
    <name type="scientific">Vibrio gelatinilyticus</name>
    <dbReference type="NCBI Taxonomy" id="2893468"/>
    <lineage>
        <taxon>Bacteria</taxon>
        <taxon>Pseudomonadati</taxon>
        <taxon>Pseudomonadota</taxon>
        <taxon>Gammaproteobacteria</taxon>
        <taxon>Vibrionales</taxon>
        <taxon>Vibrionaceae</taxon>
        <taxon>Vibrio</taxon>
    </lineage>
</organism>
<evidence type="ECO:0000313" key="2">
    <source>
        <dbReference type="Proteomes" id="UP001139488"/>
    </source>
</evidence>
<gene>
    <name evidence="1" type="ORF">LNL84_09870</name>
</gene>
<name>A0A9X1WBE7_9VIBR</name>
<dbReference type="RefSeq" id="WP_244357072.1">
    <property type="nucleotide sequence ID" value="NZ_JAJNNZ010000006.1"/>
</dbReference>
<dbReference type="Proteomes" id="UP001139488">
    <property type="component" value="Unassembled WGS sequence"/>
</dbReference>
<dbReference type="EMBL" id="JAJNNZ010000006">
    <property type="protein sequence ID" value="MCJ2377134.1"/>
    <property type="molecule type" value="Genomic_DNA"/>
</dbReference>
<reference evidence="1" key="1">
    <citation type="submission" date="2021-11" db="EMBL/GenBank/DDBJ databases">
        <title>Vibrio ZSDE26 sp. nov. and Vibrio ZSDZ34 sp. nov., isolated from coastal seawater in Qingdao.</title>
        <authorList>
            <person name="Zhang P."/>
        </authorList>
    </citation>
    <scope>NUCLEOTIDE SEQUENCE</scope>
    <source>
        <strain evidence="1">ZSDZ34</strain>
    </source>
</reference>
<evidence type="ECO:0000313" key="1">
    <source>
        <dbReference type="EMBL" id="MCJ2377134.1"/>
    </source>
</evidence>
<dbReference type="Pfam" id="PF11869">
    <property type="entry name" value="DUF3389"/>
    <property type="match status" value="1"/>
</dbReference>
<dbReference type="InterPro" id="IPR021811">
    <property type="entry name" value="DUF3389"/>
</dbReference>